<evidence type="ECO:0000313" key="2">
    <source>
        <dbReference type="EMBL" id="NOK32351.1"/>
    </source>
</evidence>
<name>A0A7Y4KEG1_9BACT</name>
<comment type="caution">
    <text evidence="2">The sequence shown here is derived from an EMBL/GenBank/DDBJ whole genome shotgun (WGS) entry which is preliminary data.</text>
</comment>
<dbReference type="RefSeq" id="WP_171433063.1">
    <property type="nucleotide sequence ID" value="NZ_JABFJV010000012.1"/>
</dbReference>
<gene>
    <name evidence="2" type="ORF">HMI49_03935</name>
</gene>
<sequence>MAVDLHRLMEGVQTEVRGVGERMATAEQVRRLEDRIMEVDRRVTDHAPMVGAVPGLAAKVDALEKTAARAELLEKQIARVDALEKASLAQCKAVEDVPAIQARQDAQEHRNSRQAGALWVVGVVVGLLGLAGLRDCGRWFVQAQAPAQHQLIQDVPEPGSPTRRR</sequence>
<reference evidence="2 3" key="1">
    <citation type="submission" date="2020-05" db="EMBL/GenBank/DDBJ databases">
        <authorList>
            <person name="Whitworth D."/>
        </authorList>
    </citation>
    <scope>NUCLEOTIDE SEQUENCE [LARGE SCALE GENOMIC DNA]</scope>
    <source>
        <strain evidence="2 3">AB043B</strain>
    </source>
</reference>
<evidence type="ECO:0000256" key="1">
    <source>
        <dbReference type="SAM" id="Coils"/>
    </source>
</evidence>
<proteinExistence type="predicted"/>
<keyword evidence="1" id="KW-0175">Coiled coil</keyword>
<dbReference type="Proteomes" id="UP000563426">
    <property type="component" value="Unassembled WGS sequence"/>
</dbReference>
<accession>A0A7Y4KEG1</accession>
<protein>
    <submittedName>
        <fullName evidence="2">Uncharacterized protein</fullName>
    </submittedName>
</protein>
<dbReference type="EMBL" id="JABFJV010000012">
    <property type="protein sequence ID" value="NOK32351.1"/>
    <property type="molecule type" value="Genomic_DNA"/>
</dbReference>
<evidence type="ECO:0000313" key="3">
    <source>
        <dbReference type="Proteomes" id="UP000563426"/>
    </source>
</evidence>
<dbReference type="AlphaFoldDB" id="A0A7Y4KEG1"/>
<keyword evidence="3" id="KW-1185">Reference proteome</keyword>
<organism evidence="2 3">
    <name type="scientific">Corallococcus exercitus</name>
    <dbReference type="NCBI Taxonomy" id="2316736"/>
    <lineage>
        <taxon>Bacteria</taxon>
        <taxon>Pseudomonadati</taxon>
        <taxon>Myxococcota</taxon>
        <taxon>Myxococcia</taxon>
        <taxon>Myxococcales</taxon>
        <taxon>Cystobacterineae</taxon>
        <taxon>Myxococcaceae</taxon>
        <taxon>Corallococcus</taxon>
    </lineage>
</organism>
<feature type="coiled-coil region" evidence="1">
    <location>
        <begin position="22"/>
        <end position="83"/>
    </location>
</feature>